<evidence type="ECO:0000256" key="12">
    <source>
        <dbReference type="ARBA" id="ARBA00023134"/>
    </source>
</evidence>
<comment type="similarity">
    <text evidence="5">Belongs to the TRAFAC class TrmE-Era-EngA-EngB-Septin-like GTPase superfamily. AIG1/Toc34/Toc159-like paraseptin GTPase family. IAN subfamily.</text>
</comment>
<dbReference type="InterPro" id="IPR006703">
    <property type="entry name" value="G_AIG1"/>
</dbReference>
<feature type="region of interest" description="Disordered" evidence="16">
    <location>
        <begin position="200"/>
        <end position="219"/>
    </location>
</feature>
<feature type="domain" description="AIG1-type G" evidence="17">
    <location>
        <begin position="9"/>
        <end position="210"/>
    </location>
</feature>
<evidence type="ECO:0000256" key="16">
    <source>
        <dbReference type="SAM" id="MobiDB-lite"/>
    </source>
</evidence>
<evidence type="ECO:0000256" key="15">
    <source>
        <dbReference type="ARBA" id="ARBA00077278"/>
    </source>
</evidence>
<sequence>MSRTHGRSSPNLNFILFGKAGSGKSAAGNTILGRKAFTSRRSPTSVTRDVQSEEGTVCGLSVSVYDTPGFCNTELSDDQIRQKCQSVLTSCESESDFCTYLLVIRAERFTKEQQKAVQEIESLLEPCQMEKTWILFTGGDDLEDEEQTIEEFIRDTEPLKELVQRYNNRYHVFNNKIHNNNKQVEDLLVKVSKNILHSASHLSRRKTETPPVSSSSSSERRIVLLGKTGAGKSATGNTILGEKCFKSKFSLNSVTSRSEVHQGRVGDNDVCVVDTPGLFDTSADLDVIAEEIVRSIDMSSPGPHAFLIVLQLGRFTDQEMQIIENIEMIYGEEVRKYAMVLFTHGDQIQGENIKDLIKENKSLYRLVQQCVWGGGITCLIIKIKRTESRSVSYCRRSTTWWRRTEEAATPIRCLRKQHNSERRRRRG</sequence>
<dbReference type="PROSITE" id="PS51720">
    <property type="entry name" value="G_AIG1"/>
    <property type="match status" value="2"/>
</dbReference>
<dbReference type="Gene3D" id="3.40.50.300">
    <property type="entry name" value="P-loop containing nucleotide triphosphate hydrolases"/>
    <property type="match status" value="2"/>
</dbReference>
<evidence type="ECO:0000256" key="3">
    <source>
        <dbReference type="ARBA" id="ARBA00004514"/>
    </source>
</evidence>
<evidence type="ECO:0000256" key="9">
    <source>
        <dbReference type="ARBA" id="ARBA00022824"/>
    </source>
</evidence>
<dbReference type="GO" id="GO:0005794">
    <property type="term" value="C:Golgi apparatus"/>
    <property type="evidence" value="ECO:0007669"/>
    <property type="project" value="UniProtKB-SubCell"/>
</dbReference>
<evidence type="ECO:0000256" key="4">
    <source>
        <dbReference type="ARBA" id="ARBA00004555"/>
    </source>
</evidence>
<dbReference type="InterPro" id="IPR027417">
    <property type="entry name" value="P-loop_NTPase"/>
</dbReference>
<dbReference type="GO" id="GO:0005739">
    <property type="term" value="C:mitochondrion"/>
    <property type="evidence" value="ECO:0007669"/>
    <property type="project" value="UniProtKB-SubCell"/>
</dbReference>
<evidence type="ECO:0000259" key="17">
    <source>
        <dbReference type="PROSITE" id="PS51720"/>
    </source>
</evidence>
<keyword evidence="10" id="KW-0333">Golgi apparatus</keyword>
<evidence type="ECO:0000256" key="8">
    <source>
        <dbReference type="ARBA" id="ARBA00022741"/>
    </source>
</evidence>
<comment type="function">
    <text evidence="13">Exerts an anti-apoptotic effect in the immune system and is involved in responses to infections.</text>
</comment>
<feature type="domain" description="AIG1-type G" evidence="17">
    <location>
        <begin position="217"/>
        <end position="427"/>
    </location>
</feature>
<evidence type="ECO:0000256" key="10">
    <source>
        <dbReference type="ARBA" id="ARBA00023034"/>
    </source>
</evidence>
<evidence type="ECO:0000313" key="19">
    <source>
        <dbReference type="Proteomes" id="UP000606274"/>
    </source>
</evidence>
<evidence type="ECO:0000256" key="6">
    <source>
        <dbReference type="ARBA" id="ARBA00022490"/>
    </source>
</evidence>
<dbReference type="FunFam" id="3.40.50.300:FF:000366">
    <property type="entry name" value="GTPase, IMAP family member 2"/>
    <property type="match status" value="1"/>
</dbReference>
<protein>
    <recommendedName>
        <fullName evidence="14">GTPase IMAP family member 8</fullName>
    </recommendedName>
    <alternativeName>
        <fullName evidence="15">Immune-associated nucleotide-binding protein 9</fullName>
    </alternativeName>
</protein>
<evidence type="ECO:0000256" key="11">
    <source>
        <dbReference type="ARBA" id="ARBA00023128"/>
    </source>
</evidence>
<organism evidence="18 19">
    <name type="scientific">Silurus meridionalis</name>
    <name type="common">Southern catfish</name>
    <name type="synonym">Silurus soldatovi meridionalis</name>
    <dbReference type="NCBI Taxonomy" id="175797"/>
    <lineage>
        <taxon>Eukaryota</taxon>
        <taxon>Metazoa</taxon>
        <taxon>Chordata</taxon>
        <taxon>Craniata</taxon>
        <taxon>Vertebrata</taxon>
        <taxon>Euteleostomi</taxon>
        <taxon>Actinopterygii</taxon>
        <taxon>Neopterygii</taxon>
        <taxon>Teleostei</taxon>
        <taxon>Ostariophysi</taxon>
        <taxon>Siluriformes</taxon>
        <taxon>Siluridae</taxon>
        <taxon>Silurus</taxon>
    </lineage>
</organism>
<evidence type="ECO:0000256" key="2">
    <source>
        <dbReference type="ARBA" id="ARBA00004240"/>
    </source>
</evidence>
<dbReference type="SUPFAM" id="SSF52540">
    <property type="entry name" value="P-loop containing nucleoside triphosphate hydrolases"/>
    <property type="match status" value="2"/>
</dbReference>
<dbReference type="AlphaFoldDB" id="A0A8T0A7V4"/>
<gene>
    <name evidence="18" type="ORF">HF521_015906</name>
</gene>
<dbReference type="InterPro" id="IPR045058">
    <property type="entry name" value="GIMA/IAN/Toc"/>
</dbReference>
<proteinExistence type="inferred from homology"/>
<dbReference type="GO" id="GO:0005525">
    <property type="term" value="F:GTP binding"/>
    <property type="evidence" value="ECO:0007669"/>
    <property type="project" value="UniProtKB-KW"/>
</dbReference>
<evidence type="ECO:0000313" key="18">
    <source>
        <dbReference type="EMBL" id="KAF7686544.1"/>
    </source>
</evidence>
<keyword evidence="9" id="KW-0256">Endoplasmic reticulum</keyword>
<dbReference type="Proteomes" id="UP000606274">
    <property type="component" value="Unassembled WGS sequence"/>
</dbReference>
<keyword evidence="12" id="KW-0342">GTP-binding</keyword>
<comment type="subcellular location">
    <subcellularLocation>
        <location evidence="3">Cytoplasm</location>
        <location evidence="3">Cytosol</location>
    </subcellularLocation>
    <subcellularLocation>
        <location evidence="2">Endoplasmic reticulum</location>
    </subcellularLocation>
    <subcellularLocation>
        <location evidence="4">Golgi apparatus</location>
    </subcellularLocation>
    <subcellularLocation>
        <location evidence="1">Mitochondrion</location>
    </subcellularLocation>
</comment>
<dbReference type="PANTHER" id="PTHR10903:SF186">
    <property type="entry name" value="GTPASE IMAP FAMILY MEMBER 4-LIKE-RELATED"/>
    <property type="match status" value="1"/>
</dbReference>
<evidence type="ECO:0000256" key="7">
    <source>
        <dbReference type="ARBA" id="ARBA00022737"/>
    </source>
</evidence>
<dbReference type="GO" id="GO:0005783">
    <property type="term" value="C:endoplasmic reticulum"/>
    <property type="evidence" value="ECO:0007669"/>
    <property type="project" value="UniProtKB-SubCell"/>
</dbReference>
<evidence type="ECO:0000256" key="1">
    <source>
        <dbReference type="ARBA" id="ARBA00004173"/>
    </source>
</evidence>
<name>A0A8T0A7V4_SILME</name>
<reference evidence="18" key="1">
    <citation type="submission" date="2020-08" db="EMBL/GenBank/DDBJ databases">
        <title>Chromosome-level assembly of Southern catfish (Silurus meridionalis) provides insights into visual adaptation to the nocturnal and benthic lifestyles.</title>
        <authorList>
            <person name="Zhang Y."/>
            <person name="Wang D."/>
            <person name="Peng Z."/>
        </authorList>
    </citation>
    <scope>NUCLEOTIDE SEQUENCE</scope>
    <source>
        <strain evidence="18">SWU-2019-XX</strain>
        <tissue evidence="18">Muscle</tissue>
    </source>
</reference>
<keyword evidence="19" id="KW-1185">Reference proteome</keyword>
<keyword evidence="7" id="KW-0677">Repeat</keyword>
<evidence type="ECO:0000256" key="13">
    <source>
        <dbReference type="ARBA" id="ARBA00056809"/>
    </source>
</evidence>
<comment type="caution">
    <text evidence="18">The sequence shown here is derived from an EMBL/GenBank/DDBJ whole genome shotgun (WGS) entry which is preliminary data.</text>
</comment>
<accession>A0A8T0A7V4</accession>
<dbReference type="Pfam" id="PF04548">
    <property type="entry name" value="AIG1"/>
    <property type="match status" value="2"/>
</dbReference>
<evidence type="ECO:0000256" key="14">
    <source>
        <dbReference type="ARBA" id="ARBA00073539"/>
    </source>
</evidence>
<dbReference type="PANTHER" id="PTHR10903">
    <property type="entry name" value="GTPASE, IMAP FAMILY MEMBER-RELATED"/>
    <property type="match status" value="1"/>
</dbReference>
<dbReference type="GO" id="GO:0005829">
    <property type="term" value="C:cytosol"/>
    <property type="evidence" value="ECO:0007669"/>
    <property type="project" value="UniProtKB-SubCell"/>
</dbReference>
<dbReference type="EMBL" id="JABFDY010000029">
    <property type="protein sequence ID" value="KAF7686544.1"/>
    <property type="molecule type" value="Genomic_DNA"/>
</dbReference>
<evidence type="ECO:0000256" key="5">
    <source>
        <dbReference type="ARBA" id="ARBA00008535"/>
    </source>
</evidence>
<keyword evidence="11" id="KW-0496">Mitochondrion</keyword>
<dbReference type="FunFam" id="3.40.50.300:FF:000536">
    <property type="entry name" value="GTPase IMAP family member 8"/>
    <property type="match status" value="1"/>
</dbReference>
<keyword evidence="8" id="KW-0547">Nucleotide-binding</keyword>
<keyword evidence="6" id="KW-0963">Cytoplasm</keyword>